<dbReference type="AlphaFoldDB" id="A0A330HL45"/>
<keyword evidence="2" id="KW-0520">NAD</keyword>
<dbReference type="EMBL" id="QMBP01000008">
    <property type="protein sequence ID" value="RAZ89386.1"/>
    <property type="molecule type" value="Genomic_DNA"/>
</dbReference>
<evidence type="ECO:0000259" key="3">
    <source>
        <dbReference type="Pfam" id="PF02826"/>
    </source>
</evidence>
<dbReference type="GO" id="GO:0051287">
    <property type="term" value="F:NAD binding"/>
    <property type="evidence" value="ECO:0007669"/>
    <property type="project" value="InterPro"/>
</dbReference>
<keyword evidence="5" id="KW-1185">Reference proteome</keyword>
<accession>A0A330HL45</accession>
<organism evidence="4 5">
    <name type="scientific">Mesorhizobium hawassense</name>
    <dbReference type="NCBI Taxonomy" id="1209954"/>
    <lineage>
        <taxon>Bacteria</taxon>
        <taxon>Pseudomonadati</taxon>
        <taxon>Pseudomonadota</taxon>
        <taxon>Alphaproteobacteria</taxon>
        <taxon>Hyphomicrobiales</taxon>
        <taxon>Phyllobacteriaceae</taxon>
        <taxon>Mesorhizobium</taxon>
    </lineage>
</organism>
<dbReference type="PANTHER" id="PTHR43333">
    <property type="entry name" value="2-HACID_DH_C DOMAIN-CONTAINING PROTEIN"/>
    <property type="match status" value="1"/>
</dbReference>
<dbReference type="OrthoDB" id="9787219at2"/>
<dbReference type="CDD" id="cd12164">
    <property type="entry name" value="GDH_like_2"/>
    <property type="match status" value="1"/>
</dbReference>
<dbReference type="Gene3D" id="3.40.50.720">
    <property type="entry name" value="NAD(P)-binding Rossmann-like Domain"/>
    <property type="match status" value="2"/>
</dbReference>
<dbReference type="SUPFAM" id="SSF51735">
    <property type="entry name" value="NAD(P)-binding Rossmann-fold domains"/>
    <property type="match status" value="1"/>
</dbReference>
<reference evidence="4 5" key="1">
    <citation type="submission" date="2018-07" db="EMBL/GenBank/DDBJ databases">
        <title>Diversity of Mesorhizobium strains in Brazil.</title>
        <authorList>
            <person name="Helene L.C.F."/>
            <person name="Dall'Agnol R."/>
            <person name="Delamuta J.R.M."/>
            <person name="Hungria M."/>
        </authorList>
    </citation>
    <scope>NUCLEOTIDE SEQUENCE [LARGE SCALE GENOMIC DNA]</scope>
    <source>
        <strain evidence="4 5">AC99b</strain>
    </source>
</reference>
<dbReference type="InterPro" id="IPR036291">
    <property type="entry name" value="NAD(P)-bd_dom_sf"/>
</dbReference>
<dbReference type="Pfam" id="PF02826">
    <property type="entry name" value="2-Hacid_dh_C"/>
    <property type="match status" value="1"/>
</dbReference>
<dbReference type="RefSeq" id="WP_112098704.1">
    <property type="nucleotide sequence ID" value="NZ_QMBP01000008.1"/>
</dbReference>
<dbReference type="InterPro" id="IPR006140">
    <property type="entry name" value="D-isomer_DH_NAD-bd"/>
</dbReference>
<dbReference type="PANTHER" id="PTHR43333:SF1">
    <property type="entry name" value="D-ISOMER SPECIFIC 2-HYDROXYACID DEHYDROGENASE NAD-BINDING DOMAIN-CONTAINING PROTEIN"/>
    <property type="match status" value="1"/>
</dbReference>
<name>A0A330HL45_9HYPH</name>
<dbReference type="GO" id="GO:0016491">
    <property type="term" value="F:oxidoreductase activity"/>
    <property type="evidence" value="ECO:0007669"/>
    <property type="project" value="UniProtKB-KW"/>
</dbReference>
<proteinExistence type="predicted"/>
<dbReference type="Proteomes" id="UP000251558">
    <property type="component" value="Unassembled WGS sequence"/>
</dbReference>
<evidence type="ECO:0000313" key="4">
    <source>
        <dbReference type="EMBL" id="RAZ89386.1"/>
    </source>
</evidence>
<feature type="domain" description="D-isomer specific 2-hydroxyacid dehydrogenase NAD-binding" evidence="3">
    <location>
        <begin position="103"/>
        <end position="273"/>
    </location>
</feature>
<sequence length="308" mass="33963">MTLLYHADAERGAEWAALFAERAPEIAFEYRPDAIAPEAVRFLAVWHPQVGMLQRYSNLEVLFSLGAGVDQFDLGDIPHGLPLVRMVEPGIAQGMAEYVSLSVMLLHRHFLDYVGEQRAEIWRLKRFHPTSRLRVGFLGAGVLAQAAIAMLRPFGFALSAWSRSEKAIEGVTCYQGEDGLNAFLPQCDILVCLFPLTPETRSMLNGALFSKLPKGAALINCGRGQHLVQDDLIDALATGQLSRAILDVTDPEPLGPGHPFWSHEKIFLTPHTASVTQPDTAVDAVIDNIRRHRAGKTMVGLVDRNSLY</sequence>
<keyword evidence="4" id="KW-0670">Pyruvate</keyword>
<protein>
    <submittedName>
        <fullName evidence="4">Glyoxylate/hydroxypyruvate reductase A</fullName>
    </submittedName>
</protein>
<comment type="caution">
    <text evidence="4">The sequence shown here is derived from an EMBL/GenBank/DDBJ whole genome shotgun (WGS) entry which is preliminary data.</text>
</comment>
<keyword evidence="1" id="KW-0560">Oxidoreductase</keyword>
<evidence type="ECO:0000313" key="5">
    <source>
        <dbReference type="Proteomes" id="UP000251558"/>
    </source>
</evidence>
<evidence type="ECO:0000256" key="2">
    <source>
        <dbReference type="ARBA" id="ARBA00023027"/>
    </source>
</evidence>
<evidence type="ECO:0000256" key="1">
    <source>
        <dbReference type="ARBA" id="ARBA00023002"/>
    </source>
</evidence>
<gene>
    <name evidence="4" type="ORF">DPM33_17530</name>
</gene>